<feature type="chain" id="PRO_5047436660" evidence="1">
    <location>
        <begin position="31"/>
        <end position="149"/>
    </location>
</feature>
<evidence type="ECO:0000256" key="1">
    <source>
        <dbReference type="SAM" id="SignalP"/>
    </source>
</evidence>
<dbReference type="Proteomes" id="UP001501353">
    <property type="component" value="Unassembled WGS sequence"/>
</dbReference>
<feature type="signal peptide" evidence="1">
    <location>
        <begin position="1"/>
        <end position="30"/>
    </location>
</feature>
<dbReference type="RefSeq" id="WP_344764672.1">
    <property type="nucleotide sequence ID" value="NZ_BAAAZE010000013.1"/>
</dbReference>
<keyword evidence="3" id="KW-1185">Reference proteome</keyword>
<accession>A0ABP7TSQ5</accession>
<evidence type="ECO:0000313" key="2">
    <source>
        <dbReference type="EMBL" id="GAA4030697.1"/>
    </source>
</evidence>
<proteinExistence type="predicted"/>
<protein>
    <submittedName>
        <fullName evidence="2">Uncharacterized protein</fullName>
    </submittedName>
</protein>
<keyword evidence="1" id="KW-0732">Signal</keyword>
<gene>
    <name evidence="2" type="ORF">GCM10022212_31390</name>
</gene>
<organism evidence="2 3">
    <name type="scientific">Actimicrobium antarcticum</name>
    <dbReference type="NCBI Taxonomy" id="1051899"/>
    <lineage>
        <taxon>Bacteria</taxon>
        <taxon>Pseudomonadati</taxon>
        <taxon>Pseudomonadota</taxon>
        <taxon>Betaproteobacteria</taxon>
        <taxon>Burkholderiales</taxon>
        <taxon>Oxalobacteraceae</taxon>
        <taxon>Actimicrobium</taxon>
    </lineage>
</organism>
<sequence length="149" mass="15406">MDAIASHLRPRRAALVALLSLGLVHFPLTAAEAPAGDSAATLLAHINTTIGEAACTSNAQCSTIALGAKSCGGPELFLAWSNARPIWPELHQLAYRYTAIRKAQIAASGELSDCRIVVDPGAICRLSVPGQDGHCALQSGPGTTPADPR</sequence>
<comment type="caution">
    <text evidence="2">The sequence shown here is derived from an EMBL/GenBank/DDBJ whole genome shotgun (WGS) entry which is preliminary data.</text>
</comment>
<evidence type="ECO:0000313" key="3">
    <source>
        <dbReference type="Proteomes" id="UP001501353"/>
    </source>
</evidence>
<dbReference type="EMBL" id="BAAAZE010000013">
    <property type="protein sequence ID" value="GAA4030697.1"/>
    <property type="molecule type" value="Genomic_DNA"/>
</dbReference>
<name>A0ABP7TSQ5_9BURK</name>
<reference evidence="3" key="1">
    <citation type="journal article" date="2019" name="Int. J. Syst. Evol. Microbiol.">
        <title>The Global Catalogue of Microorganisms (GCM) 10K type strain sequencing project: providing services to taxonomists for standard genome sequencing and annotation.</title>
        <authorList>
            <consortium name="The Broad Institute Genomics Platform"/>
            <consortium name="The Broad Institute Genome Sequencing Center for Infectious Disease"/>
            <person name="Wu L."/>
            <person name="Ma J."/>
        </authorList>
    </citation>
    <scope>NUCLEOTIDE SEQUENCE [LARGE SCALE GENOMIC DNA]</scope>
    <source>
        <strain evidence="3">JCM 16673</strain>
    </source>
</reference>